<gene>
    <name evidence="1" type="ORF">K8N75_09985</name>
</gene>
<evidence type="ECO:0000313" key="2">
    <source>
        <dbReference type="Proteomes" id="UP000825933"/>
    </source>
</evidence>
<organism evidence="1 2">
    <name type="scientific">Methanobacterium spitsbergense</name>
    <dbReference type="NCBI Taxonomy" id="2874285"/>
    <lineage>
        <taxon>Archaea</taxon>
        <taxon>Methanobacteriati</taxon>
        <taxon>Methanobacteriota</taxon>
        <taxon>Methanomada group</taxon>
        <taxon>Methanobacteria</taxon>
        <taxon>Methanobacteriales</taxon>
        <taxon>Methanobacteriaceae</taxon>
        <taxon>Methanobacterium</taxon>
    </lineage>
</organism>
<evidence type="ECO:0000313" key="1">
    <source>
        <dbReference type="EMBL" id="MBZ2166366.1"/>
    </source>
</evidence>
<dbReference type="EMBL" id="JAIOUQ010000011">
    <property type="protein sequence ID" value="MBZ2166366.1"/>
    <property type="molecule type" value="Genomic_DNA"/>
</dbReference>
<sequence>MEMEDELKELIEQIENTVKKAITKQDWDAIYTLRNIAQQMDEQVFDVITKVAIPFMIQEQLEEEN</sequence>
<reference evidence="2" key="1">
    <citation type="journal article" date="2022" name="Microbiol. Resour. Announc.">
        <title>Draft Genome Sequence of a Methanogenic Archaeon from West Spitsbergen Permafrost.</title>
        <authorList>
            <person name="Trubitsyn V."/>
            <person name="Rivkina E."/>
            <person name="Shcherbakova V."/>
        </authorList>
    </citation>
    <scope>NUCLEOTIDE SEQUENCE [LARGE SCALE GENOMIC DNA]</scope>
    <source>
        <strain evidence="2">VT</strain>
    </source>
</reference>
<comment type="caution">
    <text evidence="1">The sequence shown here is derived from an EMBL/GenBank/DDBJ whole genome shotgun (WGS) entry which is preliminary data.</text>
</comment>
<accession>A0A8T5UWU3</accession>
<dbReference type="RefSeq" id="WP_223791918.1">
    <property type="nucleotide sequence ID" value="NZ_JAIOUQ010000011.1"/>
</dbReference>
<dbReference type="Proteomes" id="UP000825933">
    <property type="component" value="Unassembled WGS sequence"/>
</dbReference>
<name>A0A8T5UWU3_9EURY</name>
<keyword evidence="2" id="KW-1185">Reference proteome</keyword>
<protein>
    <submittedName>
        <fullName evidence="1">Uncharacterized protein</fullName>
    </submittedName>
</protein>
<dbReference type="AlphaFoldDB" id="A0A8T5UWU3"/>
<proteinExistence type="predicted"/>